<keyword evidence="4" id="KW-1185">Reference proteome</keyword>
<dbReference type="GO" id="GO:0043456">
    <property type="term" value="P:regulation of pentose-phosphate shunt"/>
    <property type="evidence" value="ECO:0007669"/>
    <property type="project" value="TreeGrafter"/>
</dbReference>
<dbReference type="GO" id="GO:0004331">
    <property type="term" value="F:fructose-2,6-bisphosphate 2-phosphatase activity"/>
    <property type="evidence" value="ECO:0007669"/>
    <property type="project" value="TreeGrafter"/>
</dbReference>
<dbReference type="AlphaFoldDB" id="A0A0R1WG29"/>
<dbReference type="InterPro" id="IPR051695">
    <property type="entry name" value="Phosphoglycerate_Mutase"/>
</dbReference>
<feature type="binding site" evidence="2">
    <location>
        <position position="59"/>
    </location>
    <ligand>
        <name>substrate</name>
    </ligand>
</feature>
<dbReference type="OrthoDB" id="9782128at2"/>
<dbReference type="STRING" id="1423735.FC15_GL001030"/>
<dbReference type="GO" id="GO:0045820">
    <property type="term" value="P:negative regulation of glycolytic process"/>
    <property type="evidence" value="ECO:0007669"/>
    <property type="project" value="TreeGrafter"/>
</dbReference>
<dbReference type="Pfam" id="PF00300">
    <property type="entry name" value="His_Phos_1"/>
    <property type="match status" value="1"/>
</dbReference>
<organism evidence="3 4">
    <name type="scientific">Lapidilactobacillus concavus DSM 17758</name>
    <dbReference type="NCBI Taxonomy" id="1423735"/>
    <lineage>
        <taxon>Bacteria</taxon>
        <taxon>Bacillati</taxon>
        <taxon>Bacillota</taxon>
        <taxon>Bacilli</taxon>
        <taxon>Lactobacillales</taxon>
        <taxon>Lactobacillaceae</taxon>
        <taxon>Lapidilactobacillus</taxon>
    </lineage>
</organism>
<protein>
    <submittedName>
        <fullName evidence="3">Uncharacterized protein</fullName>
    </submittedName>
</protein>
<dbReference type="PATRIC" id="fig|1423735.3.peg.1072"/>
<keyword evidence="1" id="KW-0378">Hydrolase</keyword>
<dbReference type="Gene3D" id="3.40.50.1240">
    <property type="entry name" value="Phosphoglycerate mutase-like"/>
    <property type="match status" value="1"/>
</dbReference>
<dbReference type="InterPro" id="IPR029033">
    <property type="entry name" value="His_PPase_superfam"/>
</dbReference>
<comment type="caution">
    <text evidence="3">The sequence shown here is derived from an EMBL/GenBank/DDBJ whole genome shotgun (WGS) entry which is preliminary data.</text>
</comment>
<dbReference type="SUPFAM" id="SSF53254">
    <property type="entry name" value="Phosphoglycerate mutase-like"/>
    <property type="match status" value="1"/>
</dbReference>
<evidence type="ECO:0000256" key="2">
    <source>
        <dbReference type="PIRSR" id="PIRSR613078-2"/>
    </source>
</evidence>
<dbReference type="CDD" id="cd07067">
    <property type="entry name" value="HP_PGM_like"/>
    <property type="match status" value="1"/>
</dbReference>
<dbReference type="Proteomes" id="UP000051315">
    <property type="component" value="Unassembled WGS sequence"/>
</dbReference>
<dbReference type="GO" id="GO:0005829">
    <property type="term" value="C:cytosol"/>
    <property type="evidence" value="ECO:0007669"/>
    <property type="project" value="TreeGrafter"/>
</dbReference>
<dbReference type="InterPro" id="IPR013078">
    <property type="entry name" value="His_Pase_superF_clade-1"/>
</dbReference>
<evidence type="ECO:0000256" key="1">
    <source>
        <dbReference type="ARBA" id="ARBA00022801"/>
    </source>
</evidence>
<dbReference type="RefSeq" id="WP_057823099.1">
    <property type="nucleotide sequence ID" value="NZ_AZFX01000003.1"/>
</dbReference>
<dbReference type="EMBL" id="AZFX01000003">
    <property type="protein sequence ID" value="KRM13859.1"/>
    <property type="molecule type" value="Genomic_DNA"/>
</dbReference>
<evidence type="ECO:0000313" key="4">
    <source>
        <dbReference type="Proteomes" id="UP000051315"/>
    </source>
</evidence>
<dbReference type="PANTHER" id="PTHR46517:SF1">
    <property type="entry name" value="FRUCTOSE-2,6-BISPHOSPHATASE TIGAR"/>
    <property type="match status" value="1"/>
</dbReference>
<reference evidence="3 4" key="1">
    <citation type="journal article" date="2015" name="Genome Announc.">
        <title>Expanding the biotechnology potential of lactobacilli through comparative genomics of 213 strains and associated genera.</title>
        <authorList>
            <person name="Sun Z."/>
            <person name="Harris H.M."/>
            <person name="McCann A."/>
            <person name="Guo C."/>
            <person name="Argimon S."/>
            <person name="Zhang W."/>
            <person name="Yang X."/>
            <person name="Jeffery I.B."/>
            <person name="Cooney J.C."/>
            <person name="Kagawa T.F."/>
            <person name="Liu W."/>
            <person name="Song Y."/>
            <person name="Salvetti E."/>
            <person name="Wrobel A."/>
            <person name="Rasinkangas P."/>
            <person name="Parkhill J."/>
            <person name="Rea M.C."/>
            <person name="O'Sullivan O."/>
            <person name="Ritari J."/>
            <person name="Douillard F.P."/>
            <person name="Paul Ross R."/>
            <person name="Yang R."/>
            <person name="Briner A.E."/>
            <person name="Felis G.E."/>
            <person name="de Vos W.M."/>
            <person name="Barrangou R."/>
            <person name="Klaenhammer T.R."/>
            <person name="Caufield P.W."/>
            <person name="Cui Y."/>
            <person name="Zhang H."/>
            <person name="O'Toole P.W."/>
        </authorList>
    </citation>
    <scope>NUCLEOTIDE SEQUENCE [LARGE SCALE GENOMIC DNA]</scope>
    <source>
        <strain evidence="3 4">DSM 17758</strain>
    </source>
</reference>
<sequence>MATTIVYFVYGSTADNTAQLASGWHDVPLNSVGIAQAKQLGQTSIIQNFDVVFTSDLTRAV</sequence>
<gene>
    <name evidence="3" type="ORF">FC15_GL001030</name>
</gene>
<dbReference type="PANTHER" id="PTHR46517">
    <property type="entry name" value="FRUCTOSE-2,6-BISPHOSPHATASE TIGAR"/>
    <property type="match status" value="1"/>
</dbReference>
<name>A0A0R1WG29_9LACO</name>
<proteinExistence type="predicted"/>
<accession>A0A0R1WG29</accession>
<evidence type="ECO:0000313" key="3">
    <source>
        <dbReference type="EMBL" id="KRM13859.1"/>
    </source>
</evidence>